<proteinExistence type="predicted"/>
<reference evidence="1 2" key="1">
    <citation type="submission" date="2021-06" db="EMBL/GenBank/DDBJ databases">
        <title>Caerostris extrusa draft genome.</title>
        <authorList>
            <person name="Kono N."/>
            <person name="Arakawa K."/>
        </authorList>
    </citation>
    <scope>NUCLEOTIDE SEQUENCE [LARGE SCALE GENOMIC DNA]</scope>
</reference>
<organism evidence="1 2">
    <name type="scientific">Caerostris extrusa</name>
    <name type="common">Bark spider</name>
    <name type="synonym">Caerostris bankana</name>
    <dbReference type="NCBI Taxonomy" id="172846"/>
    <lineage>
        <taxon>Eukaryota</taxon>
        <taxon>Metazoa</taxon>
        <taxon>Ecdysozoa</taxon>
        <taxon>Arthropoda</taxon>
        <taxon>Chelicerata</taxon>
        <taxon>Arachnida</taxon>
        <taxon>Araneae</taxon>
        <taxon>Araneomorphae</taxon>
        <taxon>Entelegynae</taxon>
        <taxon>Araneoidea</taxon>
        <taxon>Araneidae</taxon>
        <taxon>Caerostris</taxon>
    </lineage>
</organism>
<sequence>MLLVGVGVGVLILVMEHVMFRYALPYLRKRPKDCIWRSPNLMFFSQKLYRFINTVELVSPHHSVKEIISNLREGQIASLFQKSVKRVRQQNDPKTSMTWEDSRTQLTSPQNGILQFDEHCHFFFNRIRTRLSASASDLTSMQVKEDPWMKLGVLTSPRVRSLDDIQTYAGTP</sequence>
<protein>
    <submittedName>
        <fullName evidence="1">Uncharacterized protein</fullName>
    </submittedName>
</protein>
<dbReference type="Proteomes" id="UP001054945">
    <property type="component" value="Unassembled WGS sequence"/>
</dbReference>
<evidence type="ECO:0000313" key="2">
    <source>
        <dbReference type="Proteomes" id="UP001054945"/>
    </source>
</evidence>
<accession>A0AAV4NCJ2</accession>
<evidence type="ECO:0000313" key="1">
    <source>
        <dbReference type="EMBL" id="GIX82084.1"/>
    </source>
</evidence>
<keyword evidence="2" id="KW-1185">Reference proteome</keyword>
<dbReference type="AlphaFoldDB" id="A0AAV4NCJ2"/>
<gene>
    <name evidence="1" type="primary">AVEN_60734_1</name>
    <name evidence="1" type="ORF">CEXT_776161</name>
</gene>
<name>A0AAV4NCJ2_CAEEX</name>
<comment type="caution">
    <text evidence="1">The sequence shown here is derived from an EMBL/GenBank/DDBJ whole genome shotgun (WGS) entry which is preliminary data.</text>
</comment>
<dbReference type="EMBL" id="BPLR01003204">
    <property type="protein sequence ID" value="GIX82084.1"/>
    <property type="molecule type" value="Genomic_DNA"/>
</dbReference>